<dbReference type="Gene3D" id="1.20.1420.20">
    <property type="entry name" value="M75 peptidase, HXXE motif"/>
    <property type="match status" value="1"/>
</dbReference>
<name>U2P615_9BACT</name>
<dbReference type="InterPro" id="IPR034982">
    <property type="entry name" value="Imelysin-like_IrpA"/>
</dbReference>
<dbReference type="CDD" id="cd14658">
    <property type="entry name" value="Imelysin-like_IrpA"/>
    <property type="match status" value="1"/>
</dbReference>
<evidence type="ECO:0000256" key="2">
    <source>
        <dbReference type="ARBA" id="ARBA00022729"/>
    </source>
</evidence>
<keyword evidence="6" id="KW-1185">Reference proteome</keyword>
<dbReference type="EMBL" id="AWEY01000017">
    <property type="protein sequence ID" value="ERK39581.1"/>
    <property type="molecule type" value="Genomic_DNA"/>
</dbReference>
<keyword evidence="2 3" id="KW-0732">Signal</keyword>
<organism evidence="5 6">
    <name type="scientific">Segatella baroniae F0067</name>
    <dbReference type="NCBI Taxonomy" id="1115809"/>
    <lineage>
        <taxon>Bacteria</taxon>
        <taxon>Pseudomonadati</taxon>
        <taxon>Bacteroidota</taxon>
        <taxon>Bacteroidia</taxon>
        <taxon>Bacteroidales</taxon>
        <taxon>Prevotellaceae</taxon>
        <taxon>Segatella</taxon>
    </lineage>
</organism>
<dbReference type="InterPro" id="IPR018976">
    <property type="entry name" value="Imelysin-like"/>
</dbReference>
<feature type="signal peptide" evidence="3">
    <location>
        <begin position="1"/>
        <end position="24"/>
    </location>
</feature>
<dbReference type="Pfam" id="PF09375">
    <property type="entry name" value="Peptidase_M75"/>
    <property type="match status" value="1"/>
</dbReference>
<proteinExistence type="predicted"/>
<dbReference type="InterPro" id="IPR038352">
    <property type="entry name" value="Imelysin_sf"/>
</dbReference>
<evidence type="ECO:0000259" key="4">
    <source>
        <dbReference type="Pfam" id="PF09375"/>
    </source>
</evidence>
<dbReference type="PROSITE" id="PS51257">
    <property type="entry name" value="PROKAR_LIPOPROTEIN"/>
    <property type="match status" value="1"/>
</dbReference>
<evidence type="ECO:0000313" key="6">
    <source>
        <dbReference type="Proteomes" id="UP000016648"/>
    </source>
</evidence>
<comment type="caution">
    <text evidence="5">The sequence shown here is derived from an EMBL/GenBank/DDBJ whole genome shotgun (WGS) entry which is preliminary data.</text>
</comment>
<evidence type="ECO:0000256" key="3">
    <source>
        <dbReference type="SAM" id="SignalP"/>
    </source>
</evidence>
<accession>U2P615</accession>
<reference evidence="5 6" key="1">
    <citation type="submission" date="2013-08" db="EMBL/GenBank/DDBJ databases">
        <authorList>
            <person name="Durkin A.S."/>
            <person name="Haft D.R."/>
            <person name="McCorrison J."/>
            <person name="Torralba M."/>
            <person name="Gillis M."/>
            <person name="Haft D.H."/>
            <person name="Methe B."/>
            <person name="Sutton G."/>
            <person name="Nelson K.E."/>
        </authorList>
    </citation>
    <scope>NUCLEOTIDE SEQUENCE [LARGE SCALE GENOMIC DNA]</scope>
    <source>
        <strain evidence="5 6">F0067</strain>
    </source>
</reference>
<feature type="domain" description="Imelysin-like" evidence="4">
    <location>
        <begin position="52"/>
        <end position="415"/>
    </location>
</feature>
<dbReference type="GO" id="GO:0030313">
    <property type="term" value="C:cell envelope"/>
    <property type="evidence" value="ECO:0007669"/>
    <property type="project" value="UniProtKB-SubCell"/>
</dbReference>
<evidence type="ECO:0000313" key="5">
    <source>
        <dbReference type="EMBL" id="ERK39581.1"/>
    </source>
</evidence>
<gene>
    <name evidence="5" type="ORF">HMPREF9135_2307</name>
</gene>
<dbReference type="AlphaFoldDB" id="U2P615"/>
<evidence type="ECO:0000256" key="1">
    <source>
        <dbReference type="ARBA" id="ARBA00004196"/>
    </source>
</evidence>
<sequence length="428" mass="47082">MKKTKRIARLFLLGALCLGFVSCSDDEKKSDVDNNGVMKSIVDTYIDDVVFPTYKSLANNAQTLYDACQTLYAKAQAGTLTQKEIDAACEAFKTARRDWEQSEAFLYGAAADNEIDPHIDSWPLDHKQLQEALNNKELIAGVKGADAVHYVYTQNKHFDSVVGFHGLEFVLFRDGKNRTLEAIKAGKETAEGLTSVNTMDELAFAAAVSGDLRNMIFLLEYGWLGTKVEAAHSDVLKAAPWLTENMRHKGLSPKDVSYGDYVRSAKLATGMFSTWQETLKNIFVGGCSNICQEVATQKLGQAYRVATGTASDDDAGDYIESPYSKRSFIDYQDNILSIKNSLYGARNAKEPVAKSLLSYLKAKNYADFNTLTRALDEAIDALEKAKNSGKAFIDAPGDPQVKTCIEKVQALDDALNKAGTWVATLTEE</sequence>
<comment type="subcellular location">
    <subcellularLocation>
        <location evidence="1">Cell envelope</location>
    </subcellularLocation>
</comment>
<feature type="chain" id="PRO_5004632371" evidence="3">
    <location>
        <begin position="25"/>
        <end position="428"/>
    </location>
</feature>
<dbReference type="Proteomes" id="UP000016648">
    <property type="component" value="Unassembled WGS sequence"/>
</dbReference>
<dbReference type="RefSeq" id="WP_021589423.1">
    <property type="nucleotide sequence ID" value="NZ_AWEY01000017.1"/>
</dbReference>
<protein>
    <submittedName>
        <fullName evidence="5">Imelysin</fullName>
    </submittedName>
</protein>
<dbReference type="PATRIC" id="fig|1115809.3.peg.1065"/>